<keyword evidence="3" id="KW-1185">Reference proteome</keyword>
<proteinExistence type="predicted"/>
<evidence type="ECO:0000313" key="2">
    <source>
        <dbReference type="EMBL" id="KAH8985796.1"/>
    </source>
</evidence>
<evidence type="ECO:0000313" key="3">
    <source>
        <dbReference type="Proteomes" id="UP001201163"/>
    </source>
</evidence>
<dbReference type="Proteomes" id="UP001201163">
    <property type="component" value="Unassembled WGS sequence"/>
</dbReference>
<dbReference type="Pfam" id="PF00651">
    <property type="entry name" value="BTB"/>
    <property type="match status" value="1"/>
</dbReference>
<dbReference type="AlphaFoldDB" id="A0AAD4Q5F7"/>
<dbReference type="EMBL" id="JAKELL010000060">
    <property type="protein sequence ID" value="KAH8985796.1"/>
    <property type="molecule type" value="Genomic_DNA"/>
</dbReference>
<gene>
    <name evidence="2" type="ORF">EDB92DRAFT_1337643</name>
</gene>
<dbReference type="InterPro" id="IPR000210">
    <property type="entry name" value="BTB/POZ_dom"/>
</dbReference>
<organism evidence="2 3">
    <name type="scientific">Lactarius akahatsu</name>
    <dbReference type="NCBI Taxonomy" id="416441"/>
    <lineage>
        <taxon>Eukaryota</taxon>
        <taxon>Fungi</taxon>
        <taxon>Dikarya</taxon>
        <taxon>Basidiomycota</taxon>
        <taxon>Agaricomycotina</taxon>
        <taxon>Agaricomycetes</taxon>
        <taxon>Russulales</taxon>
        <taxon>Russulaceae</taxon>
        <taxon>Lactarius</taxon>
    </lineage>
</organism>
<comment type="caution">
    <text evidence="2">The sequence shown here is derived from an EMBL/GenBank/DDBJ whole genome shotgun (WGS) entry which is preliminary data.</text>
</comment>
<dbReference type="SUPFAM" id="SSF54695">
    <property type="entry name" value="POZ domain"/>
    <property type="match status" value="1"/>
</dbReference>
<accession>A0AAD4Q5F7</accession>
<dbReference type="Gene3D" id="3.30.710.10">
    <property type="entry name" value="Potassium Channel Kv1.1, Chain A"/>
    <property type="match status" value="1"/>
</dbReference>
<name>A0AAD4Q5F7_9AGAM</name>
<protein>
    <recommendedName>
        <fullName evidence="1">BTB domain-containing protein</fullName>
    </recommendedName>
</protein>
<evidence type="ECO:0000259" key="1">
    <source>
        <dbReference type="Pfam" id="PF00651"/>
    </source>
</evidence>
<dbReference type="InterPro" id="IPR011333">
    <property type="entry name" value="SKP1/BTB/POZ_sf"/>
</dbReference>
<sequence>MQSDQKLDVVASKYHPLFSFESDVVLASRDGVLFRVPSTTLKMTSSWFRAMFTLPQTATPSATPSTSASPLARTSSLNSSADSEVISLDEDARTLEPLLRMACGLEIATLDTWDAVEPVLYAAEKYDMPGPASIVRALLRTPAFADAPLRLYAAACHFGWADDARAASTRSLVLDLHAPDHRAALMRLRTADLLALFELHHTRRAQFRARLAEPPFLTDVQLGDASAARCSRCREPISYAEWRELKHAMLYELERRPAGDTVLTGLEEWPLAQACWASRCKKTMCVSPVYDKALSSKAIKEVLDSLPNAVEMPVRDTA</sequence>
<feature type="domain" description="BTB" evidence="1">
    <location>
        <begin position="21"/>
        <end position="137"/>
    </location>
</feature>
<reference evidence="2" key="1">
    <citation type="submission" date="2022-01" db="EMBL/GenBank/DDBJ databases">
        <title>Comparative genomics reveals a dynamic genome evolution in the ectomycorrhizal milk-cap (Lactarius) mushrooms.</title>
        <authorList>
            <consortium name="DOE Joint Genome Institute"/>
            <person name="Lebreton A."/>
            <person name="Tang N."/>
            <person name="Kuo A."/>
            <person name="LaButti K."/>
            <person name="Drula E."/>
            <person name="Barry K."/>
            <person name="Clum A."/>
            <person name="Lipzen A."/>
            <person name="Mousain D."/>
            <person name="Ng V."/>
            <person name="Wang R."/>
            <person name="Wang X."/>
            <person name="Dai Y."/>
            <person name="Henrissat B."/>
            <person name="Grigoriev I.V."/>
            <person name="Guerin-Laguette A."/>
            <person name="Yu F."/>
            <person name="Martin F.M."/>
        </authorList>
    </citation>
    <scope>NUCLEOTIDE SEQUENCE</scope>
    <source>
        <strain evidence="2">QP</strain>
    </source>
</reference>